<evidence type="ECO:0000313" key="2">
    <source>
        <dbReference type="EMBL" id="OCF51125.1"/>
    </source>
</evidence>
<dbReference type="Pfam" id="PF00651">
    <property type="entry name" value="BTB"/>
    <property type="match status" value="1"/>
</dbReference>
<accession>A0A1B9I6F7</accession>
<dbReference type="RefSeq" id="XP_019012344.1">
    <property type="nucleotide sequence ID" value="XM_019154941.1"/>
</dbReference>
<dbReference type="Proteomes" id="UP000094020">
    <property type="component" value="Chromosome 3"/>
</dbReference>
<dbReference type="InterPro" id="IPR000210">
    <property type="entry name" value="BTB/POZ_dom"/>
</dbReference>
<feature type="domain" description="BTB" evidence="1">
    <location>
        <begin position="21"/>
        <end position="90"/>
    </location>
</feature>
<organism evidence="2">
    <name type="scientific">Kwoniella pini CBS 10737</name>
    <dbReference type="NCBI Taxonomy" id="1296096"/>
    <lineage>
        <taxon>Eukaryota</taxon>
        <taxon>Fungi</taxon>
        <taxon>Dikarya</taxon>
        <taxon>Basidiomycota</taxon>
        <taxon>Agaricomycotina</taxon>
        <taxon>Tremellomycetes</taxon>
        <taxon>Tremellales</taxon>
        <taxon>Cryptococcaceae</taxon>
        <taxon>Kwoniella</taxon>
    </lineage>
</organism>
<dbReference type="SUPFAM" id="SSF54695">
    <property type="entry name" value="POZ domain"/>
    <property type="match status" value="1"/>
</dbReference>
<dbReference type="KEGG" id="kpin:30171560"/>
<proteinExistence type="predicted"/>
<dbReference type="EMBL" id="CP144521">
    <property type="protein sequence ID" value="WWC68902.1"/>
    <property type="molecule type" value="Genomic_DNA"/>
</dbReference>
<gene>
    <name evidence="2" type="ORF">I206_03191</name>
    <name evidence="3" type="ORF">I206_102838</name>
</gene>
<dbReference type="Gene3D" id="3.30.710.10">
    <property type="entry name" value="Potassium Channel Kv1.1, Chain A"/>
    <property type="match status" value="1"/>
</dbReference>
<reference evidence="3" key="4">
    <citation type="submission" date="2024-02" db="EMBL/GenBank/DDBJ databases">
        <title>Comparative genomics of Cryptococcus and Kwoniella reveals pathogenesis evolution and contrasting modes of karyotype evolution via chromosome fusion or intercentromeric recombination.</title>
        <authorList>
            <person name="Coelho M.A."/>
            <person name="David-Palma M."/>
            <person name="Shea T."/>
            <person name="Bowers K."/>
            <person name="McGinley-Smith S."/>
            <person name="Mohammad A.W."/>
            <person name="Gnirke A."/>
            <person name="Yurkov A.M."/>
            <person name="Nowrousian M."/>
            <person name="Sun S."/>
            <person name="Cuomo C.A."/>
            <person name="Heitman J."/>
        </authorList>
    </citation>
    <scope>NUCLEOTIDE SEQUENCE</scope>
    <source>
        <strain evidence="3">CBS 10737</strain>
    </source>
</reference>
<name>A0A1B9I6F7_9TREE</name>
<dbReference type="EMBL" id="KI894009">
    <property type="protein sequence ID" value="OCF51125.1"/>
    <property type="molecule type" value="Genomic_DNA"/>
</dbReference>
<reference evidence="2" key="3">
    <citation type="submission" date="2016-07" db="EMBL/GenBank/DDBJ databases">
        <title>Evolution of pathogenesis and genome organization in the Tremellales.</title>
        <authorList>
            <person name="Cuomo C."/>
            <person name="Litvintseva A."/>
            <person name="Heitman J."/>
            <person name="Chen Y."/>
            <person name="Sun S."/>
            <person name="Springer D."/>
            <person name="Dromer F."/>
            <person name="Young S."/>
            <person name="Zeng Q."/>
            <person name="Chapman S."/>
            <person name="Gujja S."/>
            <person name="Saif S."/>
            <person name="Birren B."/>
        </authorList>
    </citation>
    <scope>NUCLEOTIDE SEQUENCE</scope>
    <source>
        <strain evidence="2">CBS 10737</strain>
    </source>
</reference>
<reference evidence="3" key="2">
    <citation type="submission" date="2013-07" db="EMBL/GenBank/DDBJ databases">
        <authorList>
            <consortium name="The Broad Institute Genome Sequencing Platform"/>
            <person name="Cuomo C."/>
            <person name="Litvintseva A."/>
            <person name="Chen Y."/>
            <person name="Heitman J."/>
            <person name="Sun S."/>
            <person name="Springer D."/>
            <person name="Dromer F."/>
            <person name="Young S.K."/>
            <person name="Zeng Q."/>
            <person name="Gargeya S."/>
            <person name="Fitzgerald M."/>
            <person name="Abouelleil A."/>
            <person name="Alvarado L."/>
            <person name="Berlin A.M."/>
            <person name="Chapman S.B."/>
            <person name="Dewar J."/>
            <person name="Goldberg J."/>
            <person name="Griggs A."/>
            <person name="Gujja S."/>
            <person name="Hansen M."/>
            <person name="Howarth C."/>
            <person name="Imamovic A."/>
            <person name="Larimer J."/>
            <person name="McCowan C."/>
            <person name="Murphy C."/>
            <person name="Pearson M."/>
            <person name="Priest M."/>
            <person name="Roberts A."/>
            <person name="Saif S."/>
            <person name="Shea T."/>
            <person name="Sykes S."/>
            <person name="Wortman J."/>
            <person name="Nusbaum C."/>
            <person name="Birren B."/>
        </authorList>
    </citation>
    <scope>NUCLEOTIDE SEQUENCE</scope>
    <source>
        <strain evidence="3">CBS 10737</strain>
    </source>
</reference>
<protein>
    <recommendedName>
        <fullName evidence="1">BTB domain-containing protein</fullName>
    </recommendedName>
</protein>
<dbReference type="STRING" id="1296096.A0A1B9I6F7"/>
<evidence type="ECO:0000313" key="3">
    <source>
        <dbReference type="EMBL" id="WWC68902.1"/>
    </source>
</evidence>
<dbReference type="CDD" id="cd18186">
    <property type="entry name" value="BTB_POZ_ZBTB_KLHL-like"/>
    <property type="match status" value="1"/>
</dbReference>
<evidence type="ECO:0000313" key="4">
    <source>
        <dbReference type="Proteomes" id="UP000094020"/>
    </source>
</evidence>
<dbReference type="InterPro" id="IPR011333">
    <property type="entry name" value="SKP1/BTB/POZ_sf"/>
</dbReference>
<sequence>MSDEDTTTKPVMDKVYNDEGADITLLSSDNVAFKVHKYHLQSHSPVFNDMLMTCSTDIPIINLSDTISENSGAIRIFLDIIYNKQIELKFENLGHFSNCVSFTHKYNCGVILSALSYISWRFLDPPGSLISPRYIYTLAGDLDNPTLAAQAIRVSSMWGMPDLKAVKYPDNWLNANQEILMKAGGSLGISEGGMMDPTAWPIWEYDRISQIYLVALNKVHRRFPLYVNHSFGDQAAKYFLELMKAR</sequence>
<dbReference type="OrthoDB" id="2574774at2759"/>
<evidence type="ECO:0000259" key="1">
    <source>
        <dbReference type="PROSITE" id="PS50097"/>
    </source>
</evidence>
<dbReference type="GeneID" id="30171560"/>
<dbReference type="AlphaFoldDB" id="A0A1B9I6F7"/>
<dbReference type="PROSITE" id="PS50097">
    <property type="entry name" value="BTB"/>
    <property type="match status" value="1"/>
</dbReference>
<reference evidence="2" key="1">
    <citation type="submission" date="2013-07" db="EMBL/GenBank/DDBJ databases">
        <title>The Genome Sequence of Cryptococcus pinus CBS10737.</title>
        <authorList>
            <consortium name="The Broad Institute Genome Sequencing Platform"/>
            <person name="Cuomo C."/>
            <person name="Litvintseva A."/>
            <person name="Chen Y."/>
            <person name="Heitman J."/>
            <person name="Sun S."/>
            <person name="Springer D."/>
            <person name="Dromer F."/>
            <person name="Young S.K."/>
            <person name="Zeng Q."/>
            <person name="Gargeya S."/>
            <person name="Fitzgerald M."/>
            <person name="Abouelleil A."/>
            <person name="Alvarado L."/>
            <person name="Berlin A.M."/>
            <person name="Chapman S.B."/>
            <person name="Dewar J."/>
            <person name="Goldberg J."/>
            <person name="Griggs A."/>
            <person name="Gujja S."/>
            <person name="Hansen M."/>
            <person name="Howarth C."/>
            <person name="Imamovic A."/>
            <person name="Larimer J."/>
            <person name="McCowan C."/>
            <person name="Murphy C."/>
            <person name="Pearson M."/>
            <person name="Priest M."/>
            <person name="Roberts A."/>
            <person name="Saif S."/>
            <person name="Shea T."/>
            <person name="Sykes S."/>
            <person name="Wortman J."/>
            <person name="Nusbaum C."/>
            <person name="Birren B."/>
        </authorList>
    </citation>
    <scope>NUCLEOTIDE SEQUENCE [LARGE SCALE GENOMIC DNA]</scope>
    <source>
        <strain evidence="2">CBS 10737</strain>
    </source>
</reference>
<keyword evidence="4" id="KW-1185">Reference proteome</keyword>